<sequence>KGNMEVARIHAENAIRQKNQSVNFLRMSARVDAVAARVQTAVTMNQVRHTLLQLEVNNHDSRFLTGFFYLTGHKIYGWSGERHGCHFEEYESRKGTSPSC</sequence>
<gene>
    <name evidence="2" type="ORF">GOODEAATRI_022727</name>
</gene>
<evidence type="ECO:0000313" key="3">
    <source>
        <dbReference type="Proteomes" id="UP001476798"/>
    </source>
</evidence>
<organism evidence="2 3">
    <name type="scientific">Goodea atripinnis</name>
    <dbReference type="NCBI Taxonomy" id="208336"/>
    <lineage>
        <taxon>Eukaryota</taxon>
        <taxon>Metazoa</taxon>
        <taxon>Chordata</taxon>
        <taxon>Craniata</taxon>
        <taxon>Vertebrata</taxon>
        <taxon>Euteleostomi</taxon>
        <taxon>Actinopterygii</taxon>
        <taxon>Neopterygii</taxon>
        <taxon>Teleostei</taxon>
        <taxon>Neoteleostei</taxon>
        <taxon>Acanthomorphata</taxon>
        <taxon>Ovalentaria</taxon>
        <taxon>Atherinomorphae</taxon>
        <taxon>Cyprinodontiformes</taxon>
        <taxon>Goodeidae</taxon>
        <taxon>Goodea</taxon>
    </lineage>
</organism>
<comment type="caution">
    <text evidence="2">The sequence shown here is derived from an EMBL/GenBank/DDBJ whole genome shotgun (WGS) entry which is preliminary data.</text>
</comment>
<evidence type="ECO:0000313" key="2">
    <source>
        <dbReference type="EMBL" id="MEQ2182480.1"/>
    </source>
</evidence>
<name>A0ABV0PG97_9TELE</name>
<evidence type="ECO:0000256" key="1">
    <source>
        <dbReference type="ARBA" id="ARBA00006190"/>
    </source>
</evidence>
<proteinExistence type="inferred from homology"/>
<dbReference type="Gene3D" id="6.10.140.1230">
    <property type="match status" value="1"/>
</dbReference>
<keyword evidence="3" id="KW-1185">Reference proteome</keyword>
<protein>
    <submittedName>
        <fullName evidence="2">Uncharacterized protein</fullName>
    </submittedName>
</protein>
<dbReference type="EMBL" id="JAHRIO010072321">
    <property type="protein sequence ID" value="MEQ2182480.1"/>
    <property type="molecule type" value="Genomic_DNA"/>
</dbReference>
<comment type="similarity">
    <text evidence="1">Belongs to the SNF7 family.</text>
</comment>
<dbReference type="InterPro" id="IPR005024">
    <property type="entry name" value="Snf7_fam"/>
</dbReference>
<reference evidence="2 3" key="1">
    <citation type="submission" date="2021-06" db="EMBL/GenBank/DDBJ databases">
        <authorList>
            <person name="Palmer J.M."/>
        </authorList>
    </citation>
    <scope>NUCLEOTIDE SEQUENCE [LARGE SCALE GENOMIC DNA]</scope>
    <source>
        <strain evidence="2 3">GA_2019</strain>
        <tissue evidence="2">Muscle</tissue>
    </source>
</reference>
<dbReference type="PANTHER" id="PTHR10476">
    <property type="entry name" value="CHARGED MULTIVESICULAR BODY PROTEIN"/>
    <property type="match status" value="1"/>
</dbReference>
<feature type="non-terminal residue" evidence="2">
    <location>
        <position position="1"/>
    </location>
</feature>
<accession>A0ABV0PG97</accession>
<dbReference type="Proteomes" id="UP001476798">
    <property type="component" value="Unassembled WGS sequence"/>
</dbReference>